<dbReference type="InterPro" id="IPR002013">
    <property type="entry name" value="SAC_dom"/>
</dbReference>
<dbReference type="InterPro" id="IPR036691">
    <property type="entry name" value="Endo/exonu/phosph_ase_sf"/>
</dbReference>
<dbReference type="EMBL" id="JASJQH010009974">
    <property type="protein sequence ID" value="KAK9674824.1"/>
    <property type="molecule type" value="Genomic_DNA"/>
</dbReference>
<organism evidence="5 6">
    <name type="scientific">Basidiobolus ranarum</name>
    <dbReference type="NCBI Taxonomy" id="34480"/>
    <lineage>
        <taxon>Eukaryota</taxon>
        <taxon>Fungi</taxon>
        <taxon>Fungi incertae sedis</taxon>
        <taxon>Zoopagomycota</taxon>
        <taxon>Entomophthoromycotina</taxon>
        <taxon>Basidiobolomycetes</taxon>
        <taxon>Basidiobolales</taxon>
        <taxon>Basidiobolaceae</taxon>
        <taxon>Basidiobolus</taxon>
    </lineage>
</organism>
<protein>
    <recommendedName>
        <fullName evidence="3">phosphoinositide 5-phosphatase</fullName>
        <ecNumber evidence="3">3.1.3.36</ecNumber>
    </recommendedName>
</protein>
<dbReference type="InterPro" id="IPR000300">
    <property type="entry name" value="IPPc"/>
</dbReference>
<keyword evidence="5" id="KW-0378">Hydrolase</keyword>
<evidence type="ECO:0000256" key="2">
    <source>
        <dbReference type="ARBA" id="ARBA00009678"/>
    </source>
</evidence>
<feature type="domain" description="SAC" evidence="4">
    <location>
        <begin position="23"/>
        <end position="353"/>
    </location>
</feature>
<sequence length="548" mass="63070">MFGNEHYSSDQENISTFQPYHELRKYLKNGTFYFSPSFDLTKTTQSRYEKPDPEEPFDQSFLWNSNMLNPFIAFRKHLDLDERTLFDNTRFITPLTQGYIGVEQCVLGSEVATLAIISKLSSHRAGTRFNSRGIDDDGHVANFVETEFILKLRDQYLSYVEVRGSVPVFWEQTGLSHKVNVLRSAASTQPAVEEHFSSLLNRYGHVNILNLLSQKEGERLLSEAFNHHVKSLKKQNYIQMTSFDFHAICKGANFENASYILTMIQDDLEKFGYFLLDLKSDQMLYRQSGVFRTNCLDCLDRTNVIQSIVLQEVLKSYLSQIEKIQPYWMDAIYSKVSFLWAENGDCLSKMYAGTGALKSSYTRSGKLTFSGLVNDMSKSVNRMYINNFQDKGKQEIIDLLLGKSQHQKQIILQDEVHELISKDLDRRVKEYSTKYNIRIHIGTYNVNGRTPSGESLSSFLRISSDDEPDIIALGIQEIVELTPTQIMSADIEKRLIWQREVQTHLSKVYTTSKYVLLTSEQLVGAAMLIFVRQDNISKIRNIQVSTKK</sequence>
<evidence type="ECO:0000256" key="3">
    <source>
        <dbReference type="ARBA" id="ARBA00013044"/>
    </source>
</evidence>
<dbReference type="Pfam" id="PF22669">
    <property type="entry name" value="Exo_endo_phos2"/>
    <property type="match status" value="1"/>
</dbReference>
<keyword evidence="6" id="KW-1185">Reference proteome</keyword>
<proteinExistence type="inferred from homology"/>
<comment type="similarity">
    <text evidence="2">In the central section; belongs to the inositol 1,4,5-trisphosphate 5-phosphatase family.</text>
</comment>
<accession>A0ABR2VLB6</accession>
<dbReference type="PANTHER" id="PTHR45662">
    <property type="entry name" value="PHOSPHATIDYLINOSITIDE PHOSPHATASE SAC1"/>
    <property type="match status" value="1"/>
</dbReference>
<evidence type="ECO:0000313" key="6">
    <source>
        <dbReference type="Proteomes" id="UP001479436"/>
    </source>
</evidence>
<evidence type="ECO:0000256" key="1">
    <source>
        <dbReference type="ARBA" id="ARBA00008943"/>
    </source>
</evidence>
<dbReference type="Proteomes" id="UP001479436">
    <property type="component" value="Unassembled WGS sequence"/>
</dbReference>
<reference evidence="5 6" key="1">
    <citation type="submission" date="2023-04" db="EMBL/GenBank/DDBJ databases">
        <title>Genome of Basidiobolus ranarum AG-B5.</title>
        <authorList>
            <person name="Stajich J.E."/>
            <person name="Carter-House D."/>
            <person name="Gryganskyi A."/>
        </authorList>
    </citation>
    <scope>NUCLEOTIDE SEQUENCE [LARGE SCALE GENOMIC DNA]</scope>
    <source>
        <strain evidence="5 6">AG-B5</strain>
    </source>
</reference>
<dbReference type="PROSITE" id="PS50275">
    <property type="entry name" value="SAC"/>
    <property type="match status" value="1"/>
</dbReference>
<name>A0ABR2VLB6_9FUNG</name>
<dbReference type="PANTHER" id="PTHR45662:SF2">
    <property type="entry name" value="PHOSPHATIDYLINOSITOL-3-PHOSPHATASE SAC1"/>
    <property type="match status" value="1"/>
</dbReference>
<dbReference type="EC" id="3.1.3.36" evidence="3"/>
<dbReference type="GO" id="GO:0004439">
    <property type="term" value="F:phosphatidylinositol-4,5-bisphosphate 5-phosphatase activity"/>
    <property type="evidence" value="ECO:0007669"/>
    <property type="project" value="UniProtKB-EC"/>
</dbReference>
<comment type="caution">
    <text evidence="5">The sequence shown here is derived from an EMBL/GenBank/DDBJ whole genome shotgun (WGS) entry which is preliminary data.</text>
</comment>
<feature type="non-terminal residue" evidence="5">
    <location>
        <position position="548"/>
    </location>
</feature>
<gene>
    <name evidence="5" type="primary">syj1_3</name>
    <name evidence="5" type="ORF">K7432_016857</name>
</gene>
<comment type="similarity">
    <text evidence="1">Belongs to the synaptojanin family.</text>
</comment>
<dbReference type="Gene3D" id="3.60.10.10">
    <property type="entry name" value="Endonuclease/exonuclease/phosphatase"/>
    <property type="match status" value="1"/>
</dbReference>
<dbReference type="Pfam" id="PF02383">
    <property type="entry name" value="Syja_N"/>
    <property type="match status" value="1"/>
</dbReference>
<evidence type="ECO:0000313" key="5">
    <source>
        <dbReference type="EMBL" id="KAK9674824.1"/>
    </source>
</evidence>
<dbReference type="SUPFAM" id="SSF56219">
    <property type="entry name" value="DNase I-like"/>
    <property type="match status" value="1"/>
</dbReference>
<evidence type="ECO:0000259" key="4">
    <source>
        <dbReference type="PROSITE" id="PS50275"/>
    </source>
</evidence>